<dbReference type="KEGG" id="sind:105165719"/>
<evidence type="ECO:0000313" key="2">
    <source>
        <dbReference type="Proteomes" id="UP000504604"/>
    </source>
</evidence>
<feature type="region of interest" description="Disordered" evidence="1">
    <location>
        <begin position="65"/>
        <end position="123"/>
    </location>
</feature>
<sequence>MPPNRNAEEPSEAKIVTELGKEFNVDEVYGGESSFIGSLKSVNDFNPVEVPSNCPSNFDMMALEDDAAPQAPTQGDDQSMESQEENTVAKDKSASRGRHAKRQIEESREEKAEEGKPIICNGP</sequence>
<gene>
    <name evidence="3" type="primary">LOC105165719</name>
</gene>
<evidence type="ECO:0000313" key="3">
    <source>
        <dbReference type="RefSeq" id="XP_011083124.1"/>
    </source>
</evidence>
<feature type="compositionally biased region" description="Basic and acidic residues" evidence="1">
    <location>
        <begin position="102"/>
        <end position="116"/>
    </location>
</feature>
<dbReference type="AlphaFoldDB" id="A0A6I9TGM8"/>
<organism evidence="2 3">
    <name type="scientific">Sesamum indicum</name>
    <name type="common">Oriental sesame</name>
    <name type="synonym">Sesamum orientale</name>
    <dbReference type="NCBI Taxonomy" id="4182"/>
    <lineage>
        <taxon>Eukaryota</taxon>
        <taxon>Viridiplantae</taxon>
        <taxon>Streptophyta</taxon>
        <taxon>Embryophyta</taxon>
        <taxon>Tracheophyta</taxon>
        <taxon>Spermatophyta</taxon>
        <taxon>Magnoliopsida</taxon>
        <taxon>eudicotyledons</taxon>
        <taxon>Gunneridae</taxon>
        <taxon>Pentapetalae</taxon>
        <taxon>asterids</taxon>
        <taxon>lamiids</taxon>
        <taxon>Lamiales</taxon>
        <taxon>Pedaliaceae</taxon>
        <taxon>Sesamum</taxon>
    </lineage>
</organism>
<dbReference type="GeneID" id="105165719"/>
<proteinExistence type="predicted"/>
<name>A0A6I9TGM8_SESIN</name>
<dbReference type="Proteomes" id="UP000504604">
    <property type="component" value="Linkage group LG6"/>
</dbReference>
<protein>
    <submittedName>
        <fullName evidence="3">Guanine nucleotide-binding protein-like NSN1</fullName>
    </submittedName>
</protein>
<reference evidence="3" key="1">
    <citation type="submission" date="2025-08" db="UniProtKB">
        <authorList>
            <consortium name="RefSeq"/>
        </authorList>
    </citation>
    <scope>IDENTIFICATION</scope>
</reference>
<dbReference type="OrthoDB" id="1724138at2759"/>
<accession>A0A6I9TGM8</accession>
<dbReference type="RefSeq" id="XP_011083124.1">
    <property type="nucleotide sequence ID" value="XM_011084822.2"/>
</dbReference>
<dbReference type="InParanoid" id="A0A6I9TGM8"/>
<keyword evidence="2" id="KW-1185">Reference proteome</keyword>
<evidence type="ECO:0000256" key="1">
    <source>
        <dbReference type="SAM" id="MobiDB-lite"/>
    </source>
</evidence>